<gene>
    <name evidence="2" type="ORF">AVDCRST_MAG49-54</name>
</gene>
<sequence>WSGRVRNPTPGGTRLRRWAGSCRRGRIGSGHCRQSGGIGGARRTASWASR</sequence>
<evidence type="ECO:0000313" key="2">
    <source>
        <dbReference type="EMBL" id="CAA9533329.1"/>
    </source>
</evidence>
<feature type="non-terminal residue" evidence="2">
    <location>
        <position position="50"/>
    </location>
</feature>
<feature type="region of interest" description="Disordered" evidence="1">
    <location>
        <begin position="28"/>
        <end position="50"/>
    </location>
</feature>
<reference evidence="2" key="1">
    <citation type="submission" date="2020-02" db="EMBL/GenBank/DDBJ databases">
        <authorList>
            <person name="Meier V. D."/>
        </authorList>
    </citation>
    <scope>NUCLEOTIDE SEQUENCE</scope>
    <source>
        <strain evidence="2">AVDCRST_MAG49</strain>
    </source>
</reference>
<dbReference type="EMBL" id="CADCWG010000004">
    <property type="protein sequence ID" value="CAA9533329.1"/>
    <property type="molecule type" value="Genomic_DNA"/>
</dbReference>
<accession>A0A6J4TX60</accession>
<protein>
    <submittedName>
        <fullName evidence="2">Uncharacterized protein</fullName>
    </submittedName>
</protein>
<dbReference type="AlphaFoldDB" id="A0A6J4TX60"/>
<proteinExistence type="predicted"/>
<evidence type="ECO:0000256" key="1">
    <source>
        <dbReference type="SAM" id="MobiDB-lite"/>
    </source>
</evidence>
<name>A0A6J4TX60_9BACT</name>
<organism evidence="2">
    <name type="scientific">uncultured Thermomicrobiales bacterium</name>
    <dbReference type="NCBI Taxonomy" id="1645740"/>
    <lineage>
        <taxon>Bacteria</taxon>
        <taxon>Pseudomonadati</taxon>
        <taxon>Thermomicrobiota</taxon>
        <taxon>Thermomicrobia</taxon>
        <taxon>Thermomicrobiales</taxon>
        <taxon>environmental samples</taxon>
    </lineage>
</organism>
<feature type="non-terminal residue" evidence="2">
    <location>
        <position position="1"/>
    </location>
</feature>